<keyword evidence="10" id="KW-1185">Reference proteome</keyword>
<dbReference type="Proteomes" id="UP000638560">
    <property type="component" value="Unassembled WGS sequence"/>
</dbReference>
<dbReference type="InterPro" id="IPR020846">
    <property type="entry name" value="MFS_dom"/>
</dbReference>
<keyword evidence="3 7" id="KW-0812">Transmembrane</keyword>
<dbReference type="PANTHER" id="PTHR42718:SF9">
    <property type="entry name" value="MAJOR FACILITATOR SUPERFAMILY MULTIDRUG TRANSPORTER MFSC"/>
    <property type="match status" value="1"/>
</dbReference>
<comment type="caution">
    <text evidence="9">The sequence shown here is derived from an EMBL/GenBank/DDBJ whole genome shotgun (WGS) entry which is preliminary data.</text>
</comment>
<evidence type="ECO:0000256" key="7">
    <source>
        <dbReference type="SAM" id="Phobius"/>
    </source>
</evidence>
<feature type="transmembrane region" description="Helical" evidence="7">
    <location>
        <begin position="244"/>
        <end position="263"/>
    </location>
</feature>
<name>A0ABS0GUV1_9ACTN</name>
<evidence type="ECO:0000313" key="10">
    <source>
        <dbReference type="Proteomes" id="UP000638560"/>
    </source>
</evidence>
<feature type="transmembrane region" description="Helical" evidence="7">
    <location>
        <begin position="21"/>
        <end position="42"/>
    </location>
</feature>
<evidence type="ECO:0000256" key="4">
    <source>
        <dbReference type="ARBA" id="ARBA00022989"/>
    </source>
</evidence>
<dbReference type="InterPro" id="IPR011701">
    <property type="entry name" value="MFS"/>
</dbReference>
<evidence type="ECO:0000313" key="9">
    <source>
        <dbReference type="EMBL" id="MBF9129973.1"/>
    </source>
</evidence>
<organism evidence="9 10">
    <name type="scientific">Plantactinospora alkalitolerans</name>
    <dbReference type="NCBI Taxonomy" id="2789879"/>
    <lineage>
        <taxon>Bacteria</taxon>
        <taxon>Bacillati</taxon>
        <taxon>Actinomycetota</taxon>
        <taxon>Actinomycetes</taxon>
        <taxon>Micromonosporales</taxon>
        <taxon>Micromonosporaceae</taxon>
        <taxon>Plantactinospora</taxon>
    </lineage>
</organism>
<dbReference type="PROSITE" id="PS50850">
    <property type="entry name" value="MFS"/>
    <property type="match status" value="1"/>
</dbReference>
<dbReference type="CDD" id="cd17321">
    <property type="entry name" value="MFS_MMR_MDR_like"/>
    <property type="match status" value="1"/>
</dbReference>
<feature type="transmembrane region" description="Helical" evidence="7">
    <location>
        <begin position="526"/>
        <end position="546"/>
    </location>
</feature>
<feature type="compositionally biased region" description="Basic and acidic residues" evidence="6">
    <location>
        <begin position="559"/>
        <end position="571"/>
    </location>
</feature>
<feature type="transmembrane region" description="Helical" evidence="7">
    <location>
        <begin position="148"/>
        <end position="171"/>
    </location>
</feature>
<evidence type="ECO:0000256" key="3">
    <source>
        <dbReference type="ARBA" id="ARBA00022692"/>
    </source>
</evidence>
<evidence type="ECO:0000256" key="6">
    <source>
        <dbReference type="SAM" id="MobiDB-lite"/>
    </source>
</evidence>
<dbReference type="Gene3D" id="1.20.1720.10">
    <property type="entry name" value="Multidrug resistance protein D"/>
    <property type="match status" value="1"/>
</dbReference>
<keyword evidence="4 7" id="KW-1133">Transmembrane helix</keyword>
<dbReference type="RefSeq" id="WP_196201592.1">
    <property type="nucleotide sequence ID" value="NZ_JADPUN010000142.1"/>
</dbReference>
<feature type="transmembrane region" description="Helical" evidence="7">
    <location>
        <begin position="177"/>
        <end position="194"/>
    </location>
</feature>
<comment type="subcellular location">
    <subcellularLocation>
        <location evidence="1">Cell membrane</location>
        <topology evidence="1">Multi-pass membrane protein</topology>
    </subcellularLocation>
</comment>
<feature type="transmembrane region" description="Helical" evidence="7">
    <location>
        <begin position="355"/>
        <end position="374"/>
    </location>
</feature>
<dbReference type="InterPro" id="IPR036259">
    <property type="entry name" value="MFS_trans_sf"/>
</dbReference>
<reference evidence="9 10" key="1">
    <citation type="submission" date="2020-11" db="EMBL/GenBank/DDBJ databases">
        <title>A novel isolate from a Black sea contaminated sediment with potential to produce alkanes: Plantactinospora alkalitolerans sp. nov.</title>
        <authorList>
            <person name="Carro L."/>
            <person name="Veyisoglu A."/>
            <person name="Guven K."/>
            <person name="Schumann P."/>
            <person name="Klenk H.-P."/>
            <person name="Sahin N."/>
        </authorList>
    </citation>
    <scope>NUCLEOTIDE SEQUENCE [LARGE SCALE GENOMIC DNA]</scope>
    <source>
        <strain evidence="9 10">S1510</strain>
    </source>
</reference>
<dbReference type="EMBL" id="JADPUN010000142">
    <property type="protein sequence ID" value="MBF9129973.1"/>
    <property type="molecule type" value="Genomic_DNA"/>
</dbReference>
<proteinExistence type="predicted"/>
<evidence type="ECO:0000256" key="1">
    <source>
        <dbReference type="ARBA" id="ARBA00004651"/>
    </source>
</evidence>
<protein>
    <submittedName>
        <fullName evidence="9">MFS transporter</fullName>
    </submittedName>
</protein>
<accession>A0ABS0GUV1</accession>
<dbReference type="SUPFAM" id="SSF103473">
    <property type="entry name" value="MFS general substrate transporter"/>
    <property type="match status" value="2"/>
</dbReference>
<feature type="region of interest" description="Disordered" evidence="6">
    <location>
        <begin position="548"/>
        <end position="580"/>
    </location>
</feature>
<feature type="transmembrane region" description="Helical" evidence="7">
    <location>
        <begin position="214"/>
        <end position="232"/>
    </location>
</feature>
<feature type="transmembrane region" description="Helical" evidence="7">
    <location>
        <begin position="380"/>
        <end position="406"/>
    </location>
</feature>
<feature type="transmembrane region" description="Helical" evidence="7">
    <location>
        <begin position="85"/>
        <end position="105"/>
    </location>
</feature>
<evidence type="ECO:0000256" key="5">
    <source>
        <dbReference type="ARBA" id="ARBA00023136"/>
    </source>
</evidence>
<feature type="transmembrane region" description="Helical" evidence="7">
    <location>
        <begin position="54"/>
        <end position="73"/>
    </location>
</feature>
<feature type="transmembrane region" description="Helical" evidence="7">
    <location>
        <begin position="326"/>
        <end position="348"/>
    </location>
</feature>
<keyword evidence="2" id="KW-0813">Transport</keyword>
<dbReference type="Gene3D" id="1.20.1250.20">
    <property type="entry name" value="MFS general substrate transporter like domains"/>
    <property type="match status" value="1"/>
</dbReference>
<dbReference type="PANTHER" id="PTHR42718">
    <property type="entry name" value="MAJOR FACILITATOR SUPERFAMILY MULTIDRUG TRANSPORTER MFSC"/>
    <property type="match status" value="1"/>
</dbReference>
<gene>
    <name evidence="9" type="ORF">I0C86_13525</name>
</gene>
<evidence type="ECO:0000256" key="2">
    <source>
        <dbReference type="ARBA" id="ARBA00022448"/>
    </source>
</evidence>
<feature type="transmembrane region" description="Helical" evidence="7">
    <location>
        <begin position="111"/>
        <end position="136"/>
    </location>
</feature>
<dbReference type="Pfam" id="PF07690">
    <property type="entry name" value="MFS_1"/>
    <property type="match status" value="1"/>
</dbReference>
<feature type="transmembrane region" description="Helical" evidence="7">
    <location>
        <begin position="427"/>
        <end position="445"/>
    </location>
</feature>
<feature type="domain" description="Major facilitator superfamily (MFS) profile" evidence="8">
    <location>
        <begin position="13"/>
        <end position="488"/>
    </location>
</feature>
<sequence length="580" mass="61363">MTGADHPRYKWIALSNTTLGMLLATINSSIVLISLPAIFNGVHLNPLEPGNVSYLLWMLMGYMLVTAVLVVTLGRLGDMYGRVRIYNAGFALFTVTSVVLSLDPFDGGGGAIWLIGWRVLQAVGGSMLMANSAAIITDVFPARQRGTALGINIVAGIAGSFLGLVLGGLLAEWNWRSIFWVNVPIGLVGTVWAYRSLRENRVRVEARIDWWGNLTFAVGLTALLAGITYGIQPYGGHTMGWTNPWVLTGLFGGGAVLALFCVIESRVAEPMFPLHLFRIAAFAGGNAASLLGSIARGGLQFMLIIWLQGIWLPLHGYNYEQTPLWAGIYLLPLTIGFLAAGPLAGALSDRFGARLFAAGGLLVMAVSFAGLLLIPSDFNYWVFAALVFLNGLGGGLFAAPNTAMIMSSVPARLRGAASGMRATFQNAGMVLSIGVFFSLMVAGLARSLPQTLESGLTAQGVPDSAAHSIAGLPPVGTLFAAFLGYNPIQQLLGPEILDALPAASAHALIGREFFPNLISMPFHDGLTIVFWLAIAMALVGAVASLLTPRTRPSGPAESVSRETEPTDEVHGAESPTPSAR</sequence>
<evidence type="ECO:0000259" key="8">
    <source>
        <dbReference type="PROSITE" id="PS50850"/>
    </source>
</evidence>
<keyword evidence="5 7" id="KW-0472">Membrane</keyword>
<feature type="transmembrane region" description="Helical" evidence="7">
    <location>
        <begin position="275"/>
        <end position="306"/>
    </location>
</feature>